<dbReference type="GO" id="GO:0016020">
    <property type="term" value="C:membrane"/>
    <property type="evidence" value="ECO:0007669"/>
    <property type="project" value="UniProtKB-SubCell"/>
</dbReference>
<keyword evidence="4 5" id="KW-0472">Membrane</keyword>
<dbReference type="EMBL" id="JAUTFL010000006">
    <property type="protein sequence ID" value="MDW8645254.1"/>
    <property type="molecule type" value="Genomic_DNA"/>
</dbReference>
<evidence type="ECO:0000256" key="2">
    <source>
        <dbReference type="ARBA" id="ARBA00022692"/>
    </source>
</evidence>
<gene>
    <name evidence="7" type="ORF">Q7V66_03705</name>
</gene>
<dbReference type="InterPro" id="IPR007829">
    <property type="entry name" value="TM2"/>
</dbReference>
<keyword evidence="3 5" id="KW-1133">Transmembrane helix</keyword>
<evidence type="ECO:0000313" key="7">
    <source>
        <dbReference type="EMBL" id="MDW8645254.1"/>
    </source>
</evidence>
<dbReference type="Proteomes" id="UP001276229">
    <property type="component" value="Unassembled WGS sequence"/>
</dbReference>
<protein>
    <submittedName>
        <fullName evidence="7">NINE protein</fullName>
    </submittedName>
</protein>
<sequence>MTAGLLALFLGAFGVYHFYIGDTKQGITRIIITLLALIPFITPAIVLINLVWNLIIGIQVLTSSTGSKWHKTYIYKYLKTVSHFSHI</sequence>
<evidence type="ECO:0000256" key="1">
    <source>
        <dbReference type="ARBA" id="ARBA00004141"/>
    </source>
</evidence>
<name>A0A822VXS4_STRSU</name>
<feature type="domain" description="TM2" evidence="6">
    <location>
        <begin position="2"/>
        <end position="42"/>
    </location>
</feature>
<dbReference type="Pfam" id="PF05154">
    <property type="entry name" value="TM2"/>
    <property type="match status" value="1"/>
</dbReference>
<evidence type="ECO:0000256" key="3">
    <source>
        <dbReference type="ARBA" id="ARBA00022989"/>
    </source>
</evidence>
<evidence type="ECO:0000313" key="8">
    <source>
        <dbReference type="Proteomes" id="UP001276229"/>
    </source>
</evidence>
<accession>A0A822VXS4</accession>
<dbReference type="AlphaFoldDB" id="A0A822VXS4"/>
<evidence type="ECO:0000256" key="5">
    <source>
        <dbReference type="SAM" id="Phobius"/>
    </source>
</evidence>
<comment type="caution">
    <text evidence="7">The sequence shown here is derived from an EMBL/GenBank/DDBJ whole genome shotgun (WGS) entry which is preliminary data.</text>
</comment>
<dbReference type="RefSeq" id="WP_228477286.1">
    <property type="nucleotide sequence ID" value="NZ_CEKA01000018.1"/>
</dbReference>
<organism evidence="7 8">
    <name type="scientific">Streptococcus suis</name>
    <dbReference type="NCBI Taxonomy" id="1307"/>
    <lineage>
        <taxon>Bacteria</taxon>
        <taxon>Bacillati</taxon>
        <taxon>Bacillota</taxon>
        <taxon>Bacilli</taxon>
        <taxon>Lactobacillales</taxon>
        <taxon>Streptococcaceae</taxon>
        <taxon>Streptococcus</taxon>
    </lineage>
</organism>
<keyword evidence="2 5" id="KW-0812">Transmembrane</keyword>
<reference evidence="7" key="1">
    <citation type="submission" date="2023-07" db="EMBL/GenBank/DDBJ databases">
        <title>Characterization of virulence traits, antimicrobial resistance genes carried by mobile genetic elements and competence in Streptococcus suis strains isolated in France.</title>
        <authorList>
            <person name="Dechene-Tempier M."/>
            <person name="Marois-Crehan C."/>
            <person name="De Boisseson C."/>
            <person name="Lucas P."/>
            <person name="Bougeard S."/>
            <person name="Libante V."/>
            <person name="Payot S."/>
        </authorList>
    </citation>
    <scope>NUCLEOTIDE SEQUENCE</scope>
    <source>
        <strain evidence="7">1551</strain>
    </source>
</reference>
<evidence type="ECO:0000259" key="6">
    <source>
        <dbReference type="Pfam" id="PF05154"/>
    </source>
</evidence>
<evidence type="ECO:0000256" key="4">
    <source>
        <dbReference type="ARBA" id="ARBA00023136"/>
    </source>
</evidence>
<feature type="transmembrane region" description="Helical" evidence="5">
    <location>
        <begin position="30"/>
        <end position="52"/>
    </location>
</feature>
<comment type="subcellular location">
    <subcellularLocation>
        <location evidence="1">Membrane</location>
        <topology evidence="1">Multi-pass membrane protein</topology>
    </subcellularLocation>
</comment>
<proteinExistence type="predicted"/>